<dbReference type="GO" id="GO:0008843">
    <property type="term" value="F:endochitinase activity"/>
    <property type="evidence" value="ECO:0007669"/>
    <property type="project" value="UniProtKB-EC"/>
</dbReference>
<evidence type="ECO:0000256" key="1">
    <source>
        <dbReference type="ARBA" id="ARBA00000822"/>
    </source>
</evidence>
<dbReference type="GO" id="GO:0005576">
    <property type="term" value="C:extracellular region"/>
    <property type="evidence" value="ECO:0007669"/>
    <property type="project" value="TreeGrafter"/>
</dbReference>
<dbReference type="Proteomes" id="UP000249547">
    <property type="component" value="Unassembled WGS sequence"/>
</dbReference>
<dbReference type="SUPFAM" id="SSF51445">
    <property type="entry name" value="(Trans)glycosidases"/>
    <property type="match status" value="1"/>
</dbReference>
<organism evidence="5 6">
    <name type="scientific">Chitinophaga skermanii</name>
    <dbReference type="NCBI Taxonomy" id="331697"/>
    <lineage>
        <taxon>Bacteria</taxon>
        <taxon>Pseudomonadati</taxon>
        <taxon>Bacteroidota</taxon>
        <taxon>Chitinophagia</taxon>
        <taxon>Chitinophagales</taxon>
        <taxon>Chitinophagaceae</taxon>
        <taxon>Chitinophaga</taxon>
    </lineage>
</organism>
<evidence type="ECO:0000313" key="6">
    <source>
        <dbReference type="Proteomes" id="UP000249547"/>
    </source>
</evidence>
<protein>
    <recommendedName>
        <fullName evidence="2">chitinase</fullName>
        <ecNumber evidence="2">3.2.1.14</ecNumber>
    </recommendedName>
</protein>
<dbReference type="CDD" id="cd00146">
    <property type="entry name" value="PKD"/>
    <property type="match status" value="1"/>
</dbReference>
<keyword evidence="3" id="KW-0732">Signal</keyword>
<feature type="chain" id="PRO_5016394035" description="chitinase" evidence="3">
    <location>
        <begin position="23"/>
        <end position="444"/>
    </location>
</feature>
<evidence type="ECO:0000256" key="3">
    <source>
        <dbReference type="SAM" id="SignalP"/>
    </source>
</evidence>
<sequence>MRKIYHLLILAAILVIGNSCNKNDVSDPGWKPGDQPRIFDQKNVFQTPSHVINGGESVAFTGLLFSPAGQVKVSWKVDGKEVSTDTAFTFTPTTGGEFALTLEATYGGLASVRSTKVLVKPSTYEPKPFTKVALGYVTSGGSAASVNWDNVTHVSFLAGKVTTDGALDVSAGETNQRADEMVARGHIAGRRVLLGLTGRLSGVDGWALYEANDFGQAIYNDAARAILLNNIKNYVTAKGFDGVDLVMTDINSGLYAQNLSKLGTFINELRAALPANSLVTLTGGVGWQHWDYPNVSNADWVNVRAFEDPTFVGPGAPLGQASSYQYMLDKAAIWVNKVGASKVVVGIPAFGLRYLELDDNGNNASWGSYDYVPFKDIIALDNTAADKEMINSSKGIYFNGKPLVKQKADYIKAGAFKGAYLWAADYDAENGNSLMKVLNDALNK</sequence>
<keyword evidence="6" id="KW-1185">Reference proteome</keyword>
<feature type="signal peptide" evidence="3">
    <location>
        <begin position="1"/>
        <end position="22"/>
    </location>
</feature>
<dbReference type="PANTHER" id="PTHR11177">
    <property type="entry name" value="CHITINASE"/>
    <property type="match status" value="1"/>
</dbReference>
<dbReference type="InterPro" id="IPR011583">
    <property type="entry name" value="Chitinase_II/V-like_cat"/>
</dbReference>
<feature type="domain" description="GH18" evidence="4">
    <location>
        <begin position="131"/>
        <end position="444"/>
    </location>
</feature>
<proteinExistence type="predicted"/>
<reference evidence="5 6" key="1">
    <citation type="submission" date="2018-06" db="EMBL/GenBank/DDBJ databases">
        <title>Genomic Encyclopedia of Archaeal and Bacterial Type Strains, Phase II (KMG-II): from individual species to whole genera.</title>
        <authorList>
            <person name="Goeker M."/>
        </authorList>
    </citation>
    <scope>NUCLEOTIDE SEQUENCE [LARGE SCALE GENOMIC DNA]</scope>
    <source>
        <strain evidence="5 6">DSM 23857</strain>
    </source>
</reference>
<dbReference type="Gene3D" id="3.40.5.30">
    <property type="entry name" value="(Trans)glycosidases - domain 2"/>
    <property type="match status" value="1"/>
</dbReference>
<dbReference type="EMBL" id="QLLL01000001">
    <property type="protein sequence ID" value="RAJ10914.1"/>
    <property type="molecule type" value="Genomic_DNA"/>
</dbReference>
<comment type="caution">
    <text evidence="5">The sequence shown here is derived from an EMBL/GenBank/DDBJ whole genome shotgun (WGS) entry which is preliminary data.</text>
</comment>
<dbReference type="Gene3D" id="3.20.20.80">
    <property type="entry name" value="Glycosidases"/>
    <property type="match status" value="1"/>
</dbReference>
<dbReference type="SMART" id="SM00636">
    <property type="entry name" value="Glyco_18"/>
    <property type="match status" value="1"/>
</dbReference>
<dbReference type="InterPro" id="IPR017853">
    <property type="entry name" value="GH"/>
</dbReference>
<dbReference type="InterPro" id="IPR050314">
    <property type="entry name" value="Glycosyl_Hydrlase_18"/>
</dbReference>
<dbReference type="PANTHER" id="PTHR11177:SF317">
    <property type="entry name" value="CHITINASE 12-RELATED"/>
    <property type="match status" value="1"/>
</dbReference>
<comment type="catalytic activity">
    <reaction evidence="1">
        <text>Random endo-hydrolysis of N-acetyl-beta-D-glucosaminide (1-&gt;4)-beta-linkages in chitin and chitodextrins.</text>
        <dbReference type="EC" id="3.2.1.14"/>
    </reaction>
</comment>
<dbReference type="RefSeq" id="WP_111596033.1">
    <property type="nucleotide sequence ID" value="NZ_QLLL01000001.1"/>
</dbReference>
<accession>A0A327R5D8</accession>
<dbReference type="AlphaFoldDB" id="A0A327R5D8"/>
<dbReference type="GO" id="GO:0005975">
    <property type="term" value="P:carbohydrate metabolic process"/>
    <property type="evidence" value="ECO:0007669"/>
    <property type="project" value="InterPro"/>
</dbReference>
<dbReference type="PROSITE" id="PS51910">
    <property type="entry name" value="GH18_2"/>
    <property type="match status" value="1"/>
</dbReference>
<dbReference type="OrthoDB" id="973993at2"/>
<evidence type="ECO:0000313" key="5">
    <source>
        <dbReference type="EMBL" id="RAJ10914.1"/>
    </source>
</evidence>
<gene>
    <name evidence="5" type="ORF">LX64_00521</name>
</gene>
<evidence type="ECO:0000256" key="2">
    <source>
        <dbReference type="ARBA" id="ARBA00012729"/>
    </source>
</evidence>
<dbReference type="GO" id="GO:0008061">
    <property type="term" value="F:chitin binding"/>
    <property type="evidence" value="ECO:0007669"/>
    <property type="project" value="InterPro"/>
</dbReference>
<dbReference type="GO" id="GO:0006032">
    <property type="term" value="P:chitin catabolic process"/>
    <property type="evidence" value="ECO:0007669"/>
    <property type="project" value="TreeGrafter"/>
</dbReference>
<dbReference type="InterPro" id="IPR001223">
    <property type="entry name" value="Glyco_hydro18_cat"/>
</dbReference>
<dbReference type="EC" id="3.2.1.14" evidence="2"/>
<name>A0A327R5D8_9BACT</name>
<evidence type="ECO:0000259" key="4">
    <source>
        <dbReference type="PROSITE" id="PS51910"/>
    </source>
</evidence>
<dbReference type="Pfam" id="PF00704">
    <property type="entry name" value="Glyco_hydro_18"/>
    <property type="match status" value="1"/>
</dbReference>